<dbReference type="AlphaFoldDB" id="J3NF74"/>
<sequence length="135" mass="14241">APAGCGAELAAPSTAPAAGGASPATAAARWRGGPLRVAAADVGGVHARRRQGLLQPVGDRRVQRPHELLLQLRRDAHLPGQGLPGRVPLPRRQLQAALLQRQQQLPSRLLPLVVMTTMTYSSCMQLGALALLPYI</sequence>
<name>J3NF74_ORYBR</name>
<evidence type="ECO:0000256" key="1">
    <source>
        <dbReference type="SAM" id="MobiDB-lite"/>
    </source>
</evidence>
<keyword evidence="3" id="KW-1185">Reference proteome</keyword>
<reference evidence="2" key="1">
    <citation type="journal article" date="2013" name="Nat. Commun.">
        <title>Whole-genome sequencing of Oryza brachyantha reveals mechanisms underlying Oryza genome evolution.</title>
        <authorList>
            <person name="Chen J."/>
            <person name="Huang Q."/>
            <person name="Gao D."/>
            <person name="Wang J."/>
            <person name="Lang Y."/>
            <person name="Liu T."/>
            <person name="Li B."/>
            <person name="Bai Z."/>
            <person name="Luis Goicoechea J."/>
            <person name="Liang C."/>
            <person name="Chen C."/>
            <person name="Zhang W."/>
            <person name="Sun S."/>
            <person name="Liao Y."/>
            <person name="Zhang X."/>
            <person name="Yang L."/>
            <person name="Song C."/>
            <person name="Wang M."/>
            <person name="Shi J."/>
            <person name="Liu G."/>
            <person name="Liu J."/>
            <person name="Zhou H."/>
            <person name="Zhou W."/>
            <person name="Yu Q."/>
            <person name="An N."/>
            <person name="Chen Y."/>
            <person name="Cai Q."/>
            <person name="Wang B."/>
            <person name="Liu B."/>
            <person name="Min J."/>
            <person name="Huang Y."/>
            <person name="Wu H."/>
            <person name="Li Z."/>
            <person name="Zhang Y."/>
            <person name="Yin Y."/>
            <person name="Song W."/>
            <person name="Jiang J."/>
            <person name="Jackson S.A."/>
            <person name="Wing R.A."/>
            <person name="Wang J."/>
            <person name="Chen M."/>
        </authorList>
    </citation>
    <scope>NUCLEOTIDE SEQUENCE [LARGE SCALE GENOMIC DNA]</scope>
    <source>
        <strain evidence="2">cv. IRGC 101232</strain>
    </source>
</reference>
<dbReference type="HOGENOM" id="CLU_1891123_0_0_1"/>
<feature type="region of interest" description="Disordered" evidence="1">
    <location>
        <begin position="1"/>
        <end position="21"/>
    </location>
</feature>
<dbReference type="Proteomes" id="UP000006038">
    <property type="component" value="Chromosome 12"/>
</dbReference>
<organism evidence="2">
    <name type="scientific">Oryza brachyantha</name>
    <name type="common">malo sina</name>
    <dbReference type="NCBI Taxonomy" id="4533"/>
    <lineage>
        <taxon>Eukaryota</taxon>
        <taxon>Viridiplantae</taxon>
        <taxon>Streptophyta</taxon>
        <taxon>Embryophyta</taxon>
        <taxon>Tracheophyta</taxon>
        <taxon>Spermatophyta</taxon>
        <taxon>Magnoliopsida</taxon>
        <taxon>Liliopsida</taxon>
        <taxon>Poales</taxon>
        <taxon>Poaceae</taxon>
        <taxon>BOP clade</taxon>
        <taxon>Oryzoideae</taxon>
        <taxon>Oryzeae</taxon>
        <taxon>Oryzinae</taxon>
        <taxon>Oryza</taxon>
    </lineage>
</organism>
<dbReference type="EnsemblPlants" id="OB12G26320.1">
    <property type="protein sequence ID" value="OB12G26320.1"/>
    <property type="gene ID" value="OB12G26320"/>
</dbReference>
<feature type="compositionally biased region" description="Low complexity" evidence="1">
    <location>
        <begin position="10"/>
        <end position="21"/>
    </location>
</feature>
<evidence type="ECO:0000313" key="3">
    <source>
        <dbReference type="Proteomes" id="UP000006038"/>
    </source>
</evidence>
<accession>J3NF74</accession>
<protein>
    <submittedName>
        <fullName evidence="2">Uncharacterized protein</fullName>
    </submittedName>
</protein>
<dbReference type="Gramene" id="OB12G26320.1">
    <property type="protein sequence ID" value="OB12G26320.1"/>
    <property type="gene ID" value="OB12G26320"/>
</dbReference>
<evidence type="ECO:0000313" key="2">
    <source>
        <dbReference type="EnsemblPlants" id="OB12G26320.1"/>
    </source>
</evidence>
<proteinExistence type="predicted"/>
<reference evidence="2" key="2">
    <citation type="submission" date="2013-04" db="UniProtKB">
        <authorList>
            <consortium name="EnsemblPlants"/>
        </authorList>
    </citation>
    <scope>IDENTIFICATION</scope>
</reference>